<gene>
    <name evidence="1" type="ORF">M0812_12742</name>
</gene>
<evidence type="ECO:0000313" key="1">
    <source>
        <dbReference type="EMBL" id="KAJ3442985.1"/>
    </source>
</evidence>
<comment type="caution">
    <text evidence="1">The sequence shown here is derived from an EMBL/GenBank/DDBJ whole genome shotgun (WGS) entry which is preliminary data.</text>
</comment>
<dbReference type="AlphaFoldDB" id="A0AAV7ZNV5"/>
<proteinExistence type="predicted"/>
<accession>A0AAV7ZNV5</accession>
<organism evidence="1 2">
    <name type="scientific">Anaeramoeba flamelloides</name>
    <dbReference type="NCBI Taxonomy" id="1746091"/>
    <lineage>
        <taxon>Eukaryota</taxon>
        <taxon>Metamonada</taxon>
        <taxon>Anaeramoebidae</taxon>
        <taxon>Anaeramoeba</taxon>
    </lineage>
</organism>
<name>A0AAV7ZNV5_9EUKA</name>
<evidence type="ECO:0000313" key="2">
    <source>
        <dbReference type="Proteomes" id="UP001146793"/>
    </source>
</evidence>
<dbReference type="Proteomes" id="UP001146793">
    <property type="component" value="Unassembled WGS sequence"/>
</dbReference>
<dbReference type="EMBL" id="JANTQA010000026">
    <property type="protein sequence ID" value="KAJ3442985.1"/>
    <property type="molecule type" value="Genomic_DNA"/>
</dbReference>
<reference evidence="1" key="1">
    <citation type="submission" date="2022-08" db="EMBL/GenBank/DDBJ databases">
        <title>Novel sulphate-reducing endosymbionts in the free-living metamonad Anaeramoeba.</title>
        <authorList>
            <person name="Jerlstrom-Hultqvist J."/>
            <person name="Cepicka I."/>
            <person name="Gallot-Lavallee L."/>
            <person name="Salas-Leiva D."/>
            <person name="Curtis B.A."/>
            <person name="Zahonova K."/>
            <person name="Pipaliya S."/>
            <person name="Dacks J."/>
            <person name="Roger A.J."/>
        </authorList>
    </citation>
    <scope>NUCLEOTIDE SEQUENCE</scope>
    <source>
        <strain evidence="1">Busselton2</strain>
    </source>
</reference>
<sequence length="515" mass="60277">MNNKQKAKAKANSNSEFKQCSRSNTKARCIIVPRIPKPSRTKSRARKGFLQMSEMTNLQLESWGSMTEREQGILKECRSLRNDLRIETFQKHFPKDFVSSVNEKGELETVKMSSRLLLALSVATQTGSSNLRSTFSSYFNRKGLIRNPNNPKFRKGACLDFVHKDLFVNENCTNENGGIFLSQLTKIQKIKSKKNRFNSKKYKILFPTKSKFLRNNMQQIDQSEKIQHMLRKENKENNNLKESHTCLVPNKKTLYRNSSRAPKGSFIPKGKHTKAWNSFTPKEQKILLKGKDLKRLNQRFKLFEKNFEKPHLEIIRDKNLNLIKVSFSSTFIFAQQCALKQGSSGVRNAWRLFFNRKGLKISNLYFNGSLTFIKVTRTEPITNPKPNSIPQIKVYKSIQWWLNDDKHSSKNCLYQKKRVLLGKENLNFEKIHEKDLHLNLNRKRSFAEIEKQTRDEKIINHLRFQKKFTTLKRNSKKNILQRGKAHDLTKMNNLADHASKLLENIKNVHQHNVFF</sequence>
<protein>
    <submittedName>
        <fullName evidence="1">Uncharacterized protein</fullName>
    </submittedName>
</protein>